<dbReference type="RefSeq" id="WP_197442356.1">
    <property type="nucleotide sequence ID" value="NZ_CP036433.1"/>
</dbReference>
<evidence type="ECO:0000313" key="2">
    <source>
        <dbReference type="EMBL" id="QDU95910.1"/>
    </source>
</evidence>
<feature type="signal peptide" evidence="1">
    <location>
        <begin position="1"/>
        <end position="27"/>
    </location>
</feature>
<dbReference type="AlphaFoldDB" id="A0A518DVP4"/>
<gene>
    <name evidence="2" type="ORF">Pla8534_37290</name>
</gene>
<evidence type="ECO:0000256" key="1">
    <source>
        <dbReference type="SAM" id="SignalP"/>
    </source>
</evidence>
<dbReference type="PROSITE" id="PS51257">
    <property type="entry name" value="PROKAR_LIPOPROTEIN"/>
    <property type="match status" value="1"/>
</dbReference>
<keyword evidence="1" id="KW-0732">Signal</keyword>
<accession>A0A518DVP4</accession>
<reference evidence="2 3" key="1">
    <citation type="submission" date="2019-02" db="EMBL/GenBank/DDBJ databases">
        <title>Deep-cultivation of Planctomycetes and their phenomic and genomic characterization uncovers novel biology.</title>
        <authorList>
            <person name="Wiegand S."/>
            <person name="Jogler M."/>
            <person name="Boedeker C."/>
            <person name="Pinto D."/>
            <person name="Vollmers J."/>
            <person name="Rivas-Marin E."/>
            <person name="Kohn T."/>
            <person name="Peeters S.H."/>
            <person name="Heuer A."/>
            <person name="Rast P."/>
            <person name="Oberbeckmann S."/>
            <person name="Bunk B."/>
            <person name="Jeske O."/>
            <person name="Meyerdierks A."/>
            <person name="Storesund J.E."/>
            <person name="Kallscheuer N."/>
            <person name="Luecker S."/>
            <person name="Lage O.M."/>
            <person name="Pohl T."/>
            <person name="Merkel B.J."/>
            <person name="Hornburger P."/>
            <person name="Mueller R.-W."/>
            <person name="Bruemmer F."/>
            <person name="Labrenz M."/>
            <person name="Spormann A.M."/>
            <person name="Op den Camp H."/>
            <person name="Overmann J."/>
            <person name="Amann R."/>
            <person name="Jetten M.S.M."/>
            <person name="Mascher T."/>
            <person name="Medema M.H."/>
            <person name="Devos D.P."/>
            <person name="Kaster A.-K."/>
            <person name="Ovreas L."/>
            <person name="Rohde M."/>
            <person name="Galperin M.Y."/>
            <person name="Jogler C."/>
        </authorList>
    </citation>
    <scope>NUCLEOTIDE SEQUENCE [LARGE SCALE GENOMIC DNA]</scope>
    <source>
        <strain evidence="2 3">Pla85_3_4</strain>
    </source>
</reference>
<organism evidence="2 3">
    <name type="scientific">Lignipirellula cremea</name>
    <dbReference type="NCBI Taxonomy" id="2528010"/>
    <lineage>
        <taxon>Bacteria</taxon>
        <taxon>Pseudomonadati</taxon>
        <taxon>Planctomycetota</taxon>
        <taxon>Planctomycetia</taxon>
        <taxon>Pirellulales</taxon>
        <taxon>Pirellulaceae</taxon>
        <taxon>Lignipirellula</taxon>
    </lineage>
</organism>
<dbReference type="KEGG" id="lcre:Pla8534_37290"/>
<dbReference type="InterPro" id="IPR036034">
    <property type="entry name" value="PDZ_sf"/>
</dbReference>
<dbReference type="EMBL" id="CP036433">
    <property type="protein sequence ID" value="QDU95910.1"/>
    <property type="molecule type" value="Genomic_DNA"/>
</dbReference>
<name>A0A518DVP4_9BACT</name>
<dbReference type="Gene3D" id="3.40.30.10">
    <property type="entry name" value="Glutaredoxin"/>
    <property type="match status" value="1"/>
</dbReference>
<feature type="chain" id="PRO_5021893341" evidence="1">
    <location>
        <begin position="28"/>
        <end position="450"/>
    </location>
</feature>
<protein>
    <submittedName>
        <fullName evidence="2">Uncharacterized protein</fullName>
    </submittedName>
</protein>
<keyword evidence="3" id="KW-1185">Reference proteome</keyword>
<dbReference type="SUPFAM" id="SSF50156">
    <property type="entry name" value="PDZ domain-like"/>
    <property type="match status" value="2"/>
</dbReference>
<dbReference type="Gene3D" id="2.30.42.10">
    <property type="match status" value="2"/>
</dbReference>
<dbReference type="SUPFAM" id="SSF52833">
    <property type="entry name" value="Thioredoxin-like"/>
    <property type="match status" value="1"/>
</dbReference>
<dbReference type="InterPro" id="IPR036249">
    <property type="entry name" value="Thioredoxin-like_sf"/>
</dbReference>
<dbReference type="Pfam" id="PF13899">
    <property type="entry name" value="Thioredoxin_7"/>
    <property type="match status" value="1"/>
</dbReference>
<dbReference type="NCBIfam" id="NF041199">
    <property type="entry name" value="trx7_PDZ_seleno"/>
    <property type="match status" value="1"/>
</dbReference>
<proteinExistence type="predicted"/>
<evidence type="ECO:0000313" key="3">
    <source>
        <dbReference type="Proteomes" id="UP000317648"/>
    </source>
</evidence>
<dbReference type="Proteomes" id="UP000317648">
    <property type="component" value="Chromosome"/>
</dbReference>
<sequence precursor="true">MIRWSSVTTTTSLLACSIFLASLAAGAEAPWKEVLTPEDGEFPLPAPRSEVVWLDNFSTAFRIARAENRPLFITFRCLPCKQCADFDKNVLEGGAEIDPLLRQFVTLRVTDARYIDLRLFPIEGYQDLDLSWWGYLVSPEGRIYAIFGGRDEVSDSTRISIEALSNTMKRVLQHHYHPQRKAWDIDGPLPDFSTAPTPTDSLPGYKSWQSSMTEKQTCIHCHQVSDILRQPAIDAHTFDKKLDTQIWPLPENVGITLDRDDGLKVTQVDAGSPAAKAGVQPGDSLAAAGERRLFGQADFRGVLHRGPKGDGQIPLYWTRGDKLHQGVLEVKGDWRETDLGWRQSISQGNIGCGPGFFPLKANQNLRKTLKIADDKMAIAPFMGEYHQKLPAYKAGLRTTDTVTAVNGQSPPLTGRPFLVWFRMNVDPGDKVTLTAVDRKGTARPVSFVAE</sequence>